<feature type="domain" description="Major facilitator superfamily (MFS) profile" evidence="8">
    <location>
        <begin position="16"/>
        <end position="426"/>
    </location>
</feature>
<keyword evidence="5 7" id="KW-1133">Transmembrane helix</keyword>
<evidence type="ECO:0000256" key="3">
    <source>
        <dbReference type="ARBA" id="ARBA00022475"/>
    </source>
</evidence>
<dbReference type="FunFam" id="1.20.1250.20:FF:000001">
    <property type="entry name" value="Dicarboxylate MFS transporter"/>
    <property type="match status" value="1"/>
</dbReference>
<evidence type="ECO:0000313" key="10">
    <source>
        <dbReference type="Proteomes" id="UP000184096"/>
    </source>
</evidence>
<feature type="transmembrane region" description="Helical" evidence="7">
    <location>
        <begin position="89"/>
        <end position="110"/>
    </location>
</feature>
<dbReference type="PROSITE" id="PS50850">
    <property type="entry name" value="MFS"/>
    <property type="match status" value="1"/>
</dbReference>
<dbReference type="Gene3D" id="1.20.1250.20">
    <property type="entry name" value="MFS general substrate transporter like domains"/>
    <property type="match status" value="2"/>
</dbReference>
<protein>
    <submittedName>
        <fullName evidence="9">Metabolite-proton symporter</fullName>
    </submittedName>
</protein>
<feature type="transmembrane region" description="Helical" evidence="7">
    <location>
        <begin position="333"/>
        <end position="353"/>
    </location>
</feature>
<dbReference type="Proteomes" id="UP000184096">
    <property type="component" value="Chromosome I"/>
</dbReference>
<proteinExistence type="predicted"/>
<feature type="transmembrane region" description="Helical" evidence="7">
    <location>
        <begin position="154"/>
        <end position="176"/>
    </location>
</feature>
<dbReference type="InterPro" id="IPR005828">
    <property type="entry name" value="MFS_sugar_transport-like"/>
</dbReference>
<dbReference type="PANTHER" id="PTHR43045">
    <property type="entry name" value="SHIKIMATE TRANSPORTER"/>
    <property type="match status" value="1"/>
</dbReference>
<evidence type="ECO:0000256" key="4">
    <source>
        <dbReference type="ARBA" id="ARBA00022692"/>
    </source>
</evidence>
<gene>
    <name evidence="9" type="ORF">SAMN05444170_5676</name>
</gene>
<feature type="transmembrane region" description="Helical" evidence="7">
    <location>
        <begin position="401"/>
        <end position="421"/>
    </location>
</feature>
<dbReference type="SUPFAM" id="SSF103473">
    <property type="entry name" value="MFS general substrate transporter"/>
    <property type="match status" value="1"/>
</dbReference>
<keyword evidence="3" id="KW-1003">Cell membrane</keyword>
<evidence type="ECO:0000259" key="8">
    <source>
        <dbReference type="PROSITE" id="PS50850"/>
    </source>
</evidence>
<dbReference type="Pfam" id="PF00083">
    <property type="entry name" value="Sugar_tr"/>
    <property type="match status" value="2"/>
</dbReference>
<reference evidence="10" key="1">
    <citation type="submission" date="2016-11" db="EMBL/GenBank/DDBJ databases">
        <authorList>
            <person name="Varghese N."/>
            <person name="Submissions S."/>
        </authorList>
    </citation>
    <scope>NUCLEOTIDE SEQUENCE [LARGE SCALE GENOMIC DNA]</scope>
    <source>
        <strain evidence="10">GAS401</strain>
    </source>
</reference>
<dbReference type="InterPro" id="IPR020846">
    <property type="entry name" value="MFS_dom"/>
</dbReference>
<keyword evidence="10" id="KW-1185">Reference proteome</keyword>
<sequence length="449" mass="48182">MTKTGADGAGNSRLRVVLAASIGSALEWYDFFLYGTAAALVFGELFFPKSDPVVGTLLSFLTFGVGFAVRPIGGIIFGILGDRYGRKPVLVATLLMIGLGTTLIGFLPTYSQIGVWAPILLVAMRVVQGLGAGAEYGGAVIYLVENAPANHRGFWGGFAPLGVSVGNLLAAAAFALVSMLPRDQLMDWGWRLPFLASFVLILVGIYVRMRIAETPVFTDAVVARGIIEKNPAMEALRNHPRNFLVVLGARMAENGLGYFFPVFGLSYVIKTLGVPNSEALSALMLAFVVELFAILGFAALSDRVGRRPVYMFGALAGVALAFPFFWMVGTKQWILIALAFILARAVVIAAMFGPQAAYFAELFPPQRRFAGFAFARELGSLLSGGPAPFVATALVAAYGTWWPVACYAIFLSLCTVVAIWIGPETYKEDITAAEPDRHDELPAVMPLRA</sequence>
<evidence type="ECO:0000256" key="7">
    <source>
        <dbReference type="SAM" id="Phobius"/>
    </source>
</evidence>
<dbReference type="InterPro" id="IPR036259">
    <property type="entry name" value="MFS_trans_sf"/>
</dbReference>
<organism evidence="9 10">
    <name type="scientific">Bradyrhizobium erythrophlei</name>
    <dbReference type="NCBI Taxonomy" id="1437360"/>
    <lineage>
        <taxon>Bacteria</taxon>
        <taxon>Pseudomonadati</taxon>
        <taxon>Pseudomonadota</taxon>
        <taxon>Alphaproteobacteria</taxon>
        <taxon>Hyphomicrobiales</taxon>
        <taxon>Nitrobacteraceae</taxon>
        <taxon>Bradyrhizobium</taxon>
    </lineage>
</organism>
<feature type="transmembrane region" description="Helical" evidence="7">
    <location>
        <begin position="53"/>
        <end position="77"/>
    </location>
</feature>
<keyword evidence="4 7" id="KW-0812">Transmembrane</keyword>
<evidence type="ECO:0000256" key="6">
    <source>
        <dbReference type="ARBA" id="ARBA00023136"/>
    </source>
</evidence>
<evidence type="ECO:0000256" key="5">
    <source>
        <dbReference type="ARBA" id="ARBA00022989"/>
    </source>
</evidence>
<dbReference type="CDD" id="cd17369">
    <property type="entry name" value="MFS_ShiA_like"/>
    <property type="match status" value="1"/>
</dbReference>
<feature type="transmembrane region" description="Helical" evidence="7">
    <location>
        <begin position="188"/>
        <end position="207"/>
    </location>
</feature>
<feature type="transmembrane region" description="Helical" evidence="7">
    <location>
        <begin position="309"/>
        <end position="327"/>
    </location>
</feature>
<evidence type="ECO:0000313" key="9">
    <source>
        <dbReference type="EMBL" id="SHN83844.1"/>
    </source>
</evidence>
<keyword evidence="6 7" id="KW-0472">Membrane</keyword>
<dbReference type="RefSeq" id="WP_072822952.1">
    <property type="nucleotide sequence ID" value="NZ_LT670849.1"/>
</dbReference>
<feature type="transmembrane region" description="Helical" evidence="7">
    <location>
        <begin position="28"/>
        <end position="47"/>
    </location>
</feature>
<accession>A0A1M7ULL4</accession>
<dbReference type="EMBL" id="LT670849">
    <property type="protein sequence ID" value="SHN83844.1"/>
    <property type="molecule type" value="Genomic_DNA"/>
</dbReference>
<dbReference type="OrthoDB" id="9783227at2"/>
<dbReference type="PANTHER" id="PTHR43045:SF1">
    <property type="entry name" value="SHIKIMATE TRANSPORTER"/>
    <property type="match status" value="1"/>
</dbReference>
<evidence type="ECO:0000256" key="1">
    <source>
        <dbReference type="ARBA" id="ARBA00004651"/>
    </source>
</evidence>
<comment type="subcellular location">
    <subcellularLocation>
        <location evidence="1">Cell membrane</location>
        <topology evidence="1">Multi-pass membrane protein</topology>
    </subcellularLocation>
</comment>
<dbReference type="GO" id="GO:0005886">
    <property type="term" value="C:plasma membrane"/>
    <property type="evidence" value="ECO:0007669"/>
    <property type="project" value="UniProtKB-SubCell"/>
</dbReference>
<feature type="transmembrane region" description="Helical" evidence="7">
    <location>
        <begin position="243"/>
        <end position="267"/>
    </location>
</feature>
<dbReference type="AlphaFoldDB" id="A0A1M7ULL4"/>
<feature type="transmembrane region" description="Helical" evidence="7">
    <location>
        <begin position="374"/>
        <end position="395"/>
    </location>
</feature>
<keyword evidence="2" id="KW-0813">Transport</keyword>
<feature type="transmembrane region" description="Helical" evidence="7">
    <location>
        <begin position="279"/>
        <end position="300"/>
    </location>
</feature>
<evidence type="ECO:0000256" key="2">
    <source>
        <dbReference type="ARBA" id="ARBA00022448"/>
    </source>
</evidence>
<dbReference type="GO" id="GO:0022857">
    <property type="term" value="F:transmembrane transporter activity"/>
    <property type="evidence" value="ECO:0007669"/>
    <property type="project" value="InterPro"/>
</dbReference>
<feature type="transmembrane region" description="Helical" evidence="7">
    <location>
        <begin position="116"/>
        <end position="142"/>
    </location>
</feature>
<dbReference type="InterPro" id="IPR005829">
    <property type="entry name" value="Sugar_transporter_CS"/>
</dbReference>
<dbReference type="PROSITE" id="PS00217">
    <property type="entry name" value="SUGAR_TRANSPORT_2"/>
    <property type="match status" value="1"/>
</dbReference>
<name>A0A1M7ULL4_9BRAD</name>